<evidence type="ECO:0000313" key="3">
    <source>
        <dbReference type="Proteomes" id="UP000008909"/>
    </source>
</evidence>
<dbReference type="Proteomes" id="UP000008909">
    <property type="component" value="Unassembled WGS sequence"/>
</dbReference>
<evidence type="ECO:0000313" key="2">
    <source>
        <dbReference type="EMBL" id="GAA57548.1"/>
    </source>
</evidence>
<sequence>CTVFGCASRGSRTSTVVFGELLISLVVLTLTEGEQMKLMHEFRGPESLSRKLEVGYPGSFQVLLVMTVLCLADGDVTSMSILGFLLHPLWYIKRQPFYGDKGRLLRLTECSTASCKHFQRLLRSQARRIQSGTKVDVGKVQGISSRVTRYFNEQDFSDRVHLLRDTDDVTSSRGLMDDSSGANWTNAPSDWRPVEFSESAIQNEFSLQSVEDTRKSTYL</sequence>
<gene>
    <name evidence="2" type="ORF">CLF_112875</name>
</gene>
<dbReference type="AlphaFoldDB" id="G7YX68"/>
<reference key="2">
    <citation type="submission" date="2011-10" db="EMBL/GenBank/DDBJ databases">
        <title>The genome and transcriptome sequence of Clonorchis sinensis provide insights into the carcinogenic liver fluke.</title>
        <authorList>
            <person name="Wang X."/>
            <person name="Huang Y."/>
            <person name="Chen W."/>
            <person name="Liu H."/>
            <person name="Guo L."/>
            <person name="Chen Y."/>
            <person name="Luo F."/>
            <person name="Zhou W."/>
            <person name="Sun J."/>
            <person name="Mao Q."/>
            <person name="Liang P."/>
            <person name="Zhou C."/>
            <person name="Tian Y."/>
            <person name="Men J."/>
            <person name="Lv X."/>
            <person name="Huang L."/>
            <person name="Zhou J."/>
            <person name="Hu Y."/>
            <person name="Li R."/>
            <person name="Zhang F."/>
            <person name="Lei H."/>
            <person name="Li X."/>
            <person name="Hu X."/>
            <person name="Liang C."/>
            <person name="Xu J."/>
            <person name="Wu Z."/>
            <person name="Yu X."/>
        </authorList>
    </citation>
    <scope>NUCLEOTIDE SEQUENCE</scope>
    <source>
        <strain>Henan</strain>
    </source>
</reference>
<keyword evidence="3" id="KW-1185">Reference proteome</keyword>
<evidence type="ECO:0000256" key="1">
    <source>
        <dbReference type="SAM" id="SignalP"/>
    </source>
</evidence>
<reference evidence="2" key="1">
    <citation type="journal article" date="2011" name="Genome Biol.">
        <title>The draft genome of the carcinogenic human liver fluke Clonorchis sinensis.</title>
        <authorList>
            <person name="Wang X."/>
            <person name="Chen W."/>
            <person name="Huang Y."/>
            <person name="Sun J."/>
            <person name="Men J."/>
            <person name="Liu H."/>
            <person name="Luo F."/>
            <person name="Guo L."/>
            <person name="Lv X."/>
            <person name="Deng C."/>
            <person name="Zhou C."/>
            <person name="Fan Y."/>
            <person name="Li X."/>
            <person name="Huang L."/>
            <person name="Hu Y."/>
            <person name="Liang C."/>
            <person name="Hu X."/>
            <person name="Xu J."/>
            <person name="Yu X."/>
        </authorList>
    </citation>
    <scope>NUCLEOTIDE SEQUENCE [LARGE SCALE GENOMIC DNA]</scope>
    <source>
        <strain evidence="2">Henan</strain>
    </source>
</reference>
<keyword evidence="1" id="KW-0732">Signal</keyword>
<accession>G7YX68</accession>
<feature type="chain" id="PRO_5003506687" evidence="1">
    <location>
        <begin position="34"/>
        <end position="219"/>
    </location>
</feature>
<name>G7YX68_CLOSI</name>
<proteinExistence type="predicted"/>
<organism evidence="2 3">
    <name type="scientific">Clonorchis sinensis</name>
    <name type="common">Chinese liver fluke</name>
    <dbReference type="NCBI Taxonomy" id="79923"/>
    <lineage>
        <taxon>Eukaryota</taxon>
        <taxon>Metazoa</taxon>
        <taxon>Spiralia</taxon>
        <taxon>Lophotrochozoa</taxon>
        <taxon>Platyhelminthes</taxon>
        <taxon>Trematoda</taxon>
        <taxon>Digenea</taxon>
        <taxon>Opisthorchiida</taxon>
        <taxon>Opisthorchiata</taxon>
        <taxon>Opisthorchiidae</taxon>
        <taxon>Clonorchis</taxon>
    </lineage>
</organism>
<feature type="signal peptide" evidence="1">
    <location>
        <begin position="1"/>
        <end position="33"/>
    </location>
</feature>
<feature type="non-terminal residue" evidence="2">
    <location>
        <position position="1"/>
    </location>
</feature>
<protein>
    <submittedName>
        <fullName evidence="2">Uncharacterized protein</fullName>
    </submittedName>
</protein>
<dbReference type="EMBL" id="DF144836">
    <property type="protein sequence ID" value="GAA57548.1"/>
    <property type="molecule type" value="Genomic_DNA"/>
</dbReference>